<dbReference type="Gene3D" id="1.20.1090.10">
    <property type="entry name" value="Dehydroquinate synthase-like - alpha domain"/>
    <property type="match status" value="1"/>
</dbReference>
<dbReference type="Gene3D" id="3.40.50.1970">
    <property type="match status" value="1"/>
</dbReference>
<feature type="domain" description="3-dehydroquinate synthase N-terminal" evidence="20">
    <location>
        <begin position="50"/>
        <end position="160"/>
    </location>
</feature>
<evidence type="ECO:0000256" key="17">
    <source>
        <dbReference type="ARBA" id="ARBA00023239"/>
    </source>
</evidence>
<evidence type="ECO:0000256" key="18">
    <source>
        <dbReference type="ARBA" id="ARBA00023285"/>
    </source>
</evidence>
<dbReference type="GO" id="GO:0000166">
    <property type="term" value="F:nucleotide binding"/>
    <property type="evidence" value="ECO:0007669"/>
    <property type="project" value="UniProtKB-KW"/>
</dbReference>
<feature type="domain" description="3-dehydroquinate synthase C-terminal" evidence="21">
    <location>
        <begin position="163"/>
        <end position="298"/>
    </location>
</feature>
<dbReference type="OrthoDB" id="9806583at2"/>
<dbReference type="GO" id="GO:0008652">
    <property type="term" value="P:amino acid biosynthetic process"/>
    <property type="evidence" value="ECO:0007669"/>
    <property type="project" value="UniProtKB-KW"/>
</dbReference>
<name>A0A1I7G8E8_9FIRM</name>
<dbReference type="GO" id="GO:0005737">
    <property type="term" value="C:cytoplasm"/>
    <property type="evidence" value="ECO:0007669"/>
    <property type="project" value="UniProtKB-SubCell"/>
</dbReference>
<evidence type="ECO:0000313" key="23">
    <source>
        <dbReference type="Proteomes" id="UP000198817"/>
    </source>
</evidence>
<evidence type="ECO:0000256" key="15">
    <source>
        <dbReference type="ARBA" id="ARBA00023027"/>
    </source>
</evidence>
<evidence type="ECO:0000256" key="13">
    <source>
        <dbReference type="ARBA" id="ARBA00022741"/>
    </source>
</evidence>
<comment type="cofactor">
    <cofactor evidence="2">
        <name>NAD(+)</name>
        <dbReference type="ChEBI" id="CHEBI:57540"/>
    </cofactor>
</comment>
<evidence type="ECO:0000259" key="20">
    <source>
        <dbReference type="Pfam" id="PF01761"/>
    </source>
</evidence>
<dbReference type="InterPro" id="IPR050071">
    <property type="entry name" value="Dehydroquinate_synthase"/>
</dbReference>
<dbReference type="PIRSF" id="PIRSF001455">
    <property type="entry name" value="DHQ_synth"/>
    <property type="match status" value="1"/>
</dbReference>
<dbReference type="InterPro" id="IPR030963">
    <property type="entry name" value="DHQ_synth_fam"/>
</dbReference>
<dbReference type="InterPro" id="IPR030960">
    <property type="entry name" value="DHQS/DOIS_N"/>
</dbReference>
<evidence type="ECO:0000256" key="2">
    <source>
        <dbReference type="ARBA" id="ARBA00001911"/>
    </source>
</evidence>
<sequence length="329" mass="36375">MKLAEIGERTKPFQEGGTLAVITDENVAPHFLETCLRSLEDAGYRTESRIIPAGEESKSGAMYLELLNWLAEIPLTRSDGVVALGGGVVGDLAGFVAATFLRGVKVIQVPTTLLSAVDSSVGGKTAINLPAGKNLAGAFHQPVLVVQDPDLLRTLPRRAWMDGIGEVVKYGVLGDSELFDLLTDTNAIYRDPEPIITRCVEIKREIVRQDEFDLGLRHLLNFGHTIAHAVEILSDFRISHGIAVAKGMDRITEISVRQGWCGREVYDRLHALLLEYGFDLSIPYTNDQIYEIMLSDKKREAGDIDLVIPERIGRCVTRRLTLEELRQVL</sequence>
<comment type="cofactor">
    <cofactor evidence="3">
        <name>Co(2+)</name>
        <dbReference type="ChEBI" id="CHEBI:48828"/>
    </cofactor>
</comment>
<dbReference type="GO" id="GO:0003856">
    <property type="term" value="F:3-dehydroquinate synthase activity"/>
    <property type="evidence" value="ECO:0007669"/>
    <property type="project" value="UniProtKB-UniRule"/>
</dbReference>
<evidence type="ECO:0000256" key="4">
    <source>
        <dbReference type="ARBA" id="ARBA00001947"/>
    </source>
</evidence>
<keyword evidence="18" id="KW-0170">Cobalt</keyword>
<dbReference type="EMBL" id="FPBT01000005">
    <property type="protein sequence ID" value="SFU44735.1"/>
    <property type="molecule type" value="Genomic_DNA"/>
</dbReference>
<keyword evidence="23" id="KW-1185">Reference proteome</keyword>
<keyword evidence="10" id="KW-0963">Cytoplasm</keyword>
<comment type="subcellular location">
    <subcellularLocation>
        <location evidence="5">Cytoplasm</location>
    </subcellularLocation>
</comment>
<evidence type="ECO:0000256" key="8">
    <source>
        <dbReference type="ARBA" id="ARBA00013031"/>
    </source>
</evidence>
<comment type="cofactor">
    <cofactor evidence="4">
        <name>Zn(2+)</name>
        <dbReference type="ChEBI" id="CHEBI:29105"/>
    </cofactor>
</comment>
<evidence type="ECO:0000256" key="5">
    <source>
        <dbReference type="ARBA" id="ARBA00004496"/>
    </source>
</evidence>
<dbReference type="GO" id="GO:0009423">
    <property type="term" value="P:chorismate biosynthetic process"/>
    <property type="evidence" value="ECO:0007669"/>
    <property type="project" value="UniProtKB-UniRule"/>
</dbReference>
<dbReference type="EC" id="4.2.3.4" evidence="8 19"/>
<keyword evidence="12" id="KW-0479">Metal-binding</keyword>
<evidence type="ECO:0000256" key="1">
    <source>
        <dbReference type="ARBA" id="ARBA00001393"/>
    </source>
</evidence>
<evidence type="ECO:0000256" key="3">
    <source>
        <dbReference type="ARBA" id="ARBA00001941"/>
    </source>
</evidence>
<evidence type="ECO:0000256" key="10">
    <source>
        <dbReference type="ARBA" id="ARBA00022490"/>
    </source>
</evidence>
<dbReference type="Pfam" id="PF24621">
    <property type="entry name" value="DHQS_C"/>
    <property type="match status" value="1"/>
</dbReference>
<dbReference type="GO" id="GO:0046872">
    <property type="term" value="F:metal ion binding"/>
    <property type="evidence" value="ECO:0007669"/>
    <property type="project" value="UniProtKB-KW"/>
</dbReference>
<dbReference type="NCBIfam" id="TIGR01357">
    <property type="entry name" value="aroB"/>
    <property type="match status" value="1"/>
</dbReference>
<keyword evidence="13" id="KW-0547">Nucleotide-binding</keyword>
<keyword evidence="15" id="KW-0520">NAD</keyword>
<dbReference type="CDD" id="cd08195">
    <property type="entry name" value="DHQS"/>
    <property type="match status" value="1"/>
</dbReference>
<comment type="pathway">
    <text evidence="6">Metabolic intermediate biosynthesis; chorismate biosynthesis; chorismate from D-erythrose 4-phosphate and phosphoenolpyruvate: step 2/7.</text>
</comment>
<proteinExistence type="inferred from homology"/>
<dbReference type="PANTHER" id="PTHR43622">
    <property type="entry name" value="3-DEHYDROQUINATE SYNTHASE"/>
    <property type="match status" value="1"/>
</dbReference>
<protein>
    <recommendedName>
        <fullName evidence="9 19">3-dehydroquinate synthase</fullName>
        <ecNumber evidence="8 19">4.2.3.4</ecNumber>
    </recommendedName>
</protein>
<dbReference type="RefSeq" id="WP_090470564.1">
    <property type="nucleotide sequence ID" value="NZ_FOWF01000006.1"/>
</dbReference>
<evidence type="ECO:0000256" key="12">
    <source>
        <dbReference type="ARBA" id="ARBA00022723"/>
    </source>
</evidence>
<keyword evidence="16" id="KW-0057">Aromatic amino acid biosynthesis</keyword>
<dbReference type="GO" id="GO:0009073">
    <property type="term" value="P:aromatic amino acid family biosynthetic process"/>
    <property type="evidence" value="ECO:0007669"/>
    <property type="project" value="UniProtKB-KW"/>
</dbReference>
<dbReference type="InterPro" id="IPR016037">
    <property type="entry name" value="DHQ_synth_AroB"/>
</dbReference>
<evidence type="ECO:0000256" key="14">
    <source>
        <dbReference type="ARBA" id="ARBA00022833"/>
    </source>
</evidence>
<dbReference type="PANTHER" id="PTHR43622:SF7">
    <property type="entry name" value="3-DEHYDROQUINATE SYNTHASE, CHLOROPLASTIC"/>
    <property type="match status" value="1"/>
</dbReference>
<dbReference type="InterPro" id="IPR056179">
    <property type="entry name" value="DHQS_C"/>
</dbReference>
<dbReference type="STRING" id="155865.SAMN05216515_10660"/>
<comment type="similarity">
    <text evidence="7">Belongs to the sugar phosphate cyclases superfamily. Dehydroquinate synthase family.</text>
</comment>
<evidence type="ECO:0000256" key="11">
    <source>
        <dbReference type="ARBA" id="ARBA00022605"/>
    </source>
</evidence>
<dbReference type="Pfam" id="PF01761">
    <property type="entry name" value="DHQ_synthase"/>
    <property type="match status" value="1"/>
</dbReference>
<evidence type="ECO:0000313" key="22">
    <source>
        <dbReference type="EMBL" id="SFU44735.1"/>
    </source>
</evidence>
<evidence type="ECO:0000256" key="7">
    <source>
        <dbReference type="ARBA" id="ARBA00005412"/>
    </source>
</evidence>
<evidence type="ECO:0000259" key="21">
    <source>
        <dbReference type="Pfam" id="PF24621"/>
    </source>
</evidence>
<dbReference type="AlphaFoldDB" id="A0A1I7G8E8"/>
<keyword evidence="17" id="KW-0456">Lyase</keyword>
<accession>A0A1I7G8E8</accession>
<keyword evidence="14" id="KW-0862">Zinc</keyword>
<evidence type="ECO:0000256" key="16">
    <source>
        <dbReference type="ARBA" id="ARBA00023141"/>
    </source>
</evidence>
<dbReference type="SUPFAM" id="SSF56796">
    <property type="entry name" value="Dehydroquinate synthase-like"/>
    <property type="match status" value="1"/>
</dbReference>
<evidence type="ECO:0000256" key="19">
    <source>
        <dbReference type="NCBIfam" id="TIGR01357"/>
    </source>
</evidence>
<comment type="catalytic activity">
    <reaction evidence="1">
        <text>7-phospho-2-dehydro-3-deoxy-D-arabino-heptonate = 3-dehydroquinate + phosphate</text>
        <dbReference type="Rhea" id="RHEA:21968"/>
        <dbReference type="ChEBI" id="CHEBI:32364"/>
        <dbReference type="ChEBI" id="CHEBI:43474"/>
        <dbReference type="ChEBI" id="CHEBI:58394"/>
        <dbReference type="EC" id="4.2.3.4"/>
    </reaction>
</comment>
<reference evidence="22 23" key="1">
    <citation type="submission" date="2016-10" db="EMBL/GenBank/DDBJ databases">
        <authorList>
            <person name="de Groot N.N."/>
        </authorList>
    </citation>
    <scope>NUCLEOTIDE SEQUENCE [LARGE SCALE GENOMIC DNA]</scope>
    <source>
        <strain evidence="22 23">KHGC13</strain>
    </source>
</reference>
<dbReference type="FunFam" id="3.40.50.1970:FF:000007">
    <property type="entry name" value="Pentafunctional AROM polypeptide"/>
    <property type="match status" value="1"/>
</dbReference>
<organism evidence="22 23">
    <name type="scientific">Eubacterium pyruvativorans</name>
    <dbReference type="NCBI Taxonomy" id="155865"/>
    <lineage>
        <taxon>Bacteria</taxon>
        <taxon>Bacillati</taxon>
        <taxon>Bacillota</taxon>
        <taxon>Clostridia</taxon>
        <taxon>Eubacteriales</taxon>
        <taxon>Eubacteriaceae</taxon>
        <taxon>Eubacterium</taxon>
    </lineage>
</organism>
<gene>
    <name evidence="22" type="ORF">SAMN05216508_10559</name>
</gene>
<keyword evidence="11" id="KW-0028">Amino-acid biosynthesis</keyword>
<dbReference type="Proteomes" id="UP000198817">
    <property type="component" value="Unassembled WGS sequence"/>
</dbReference>
<evidence type="ECO:0000256" key="9">
    <source>
        <dbReference type="ARBA" id="ARBA00017684"/>
    </source>
</evidence>
<evidence type="ECO:0000256" key="6">
    <source>
        <dbReference type="ARBA" id="ARBA00004661"/>
    </source>
</evidence>